<dbReference type="AlphaFoldDB" id="A0AAW1NVP9"/>
<dbReference type="EMBL" id="JALJOQ010000115">
    <property type="protein sequence ID" value="KAK9796649.1"/>
    <property type="molecule type" value="Genomic_DNA"/>
</dbReference>
<keyword evidence="3" id="KW-1133">Transmembrane helix</keyword>
<feature type="compositionally biased region" description="Polar residues" evidence="2">
    <location>
        <begin position="46"/>
        <end position="56"/>
    </location>
</feature>
<evidence type="ECO:0000256" key="2">
    <source>
        <dbReference type="SAM" id="MobiDB-lite"/>
    </source>
</evidence>
<feature type="coiled-coil region" evidence="1">
    <location>
        <begin position="386"/>
        <end position="413"/>
    </location>
</feature>
<sequence length="568" mass="62338">MSDRRSLFLPGLTCLLLIFFASLYFDSEYGPRSQQSAPFEADHDTTQSSHRISGDSSEADISGPLSSETASLQPTGKTDVSQLASSQKRTASGTDAEGGNEGDSAAHLSQFDEPPDQPVGTGADIIAAQTVDPDARAVVHSLDASASSLRPVNDSGAMQAVTASTAMHAAARSAAMRVNYSGTAISLSQSMASLTRLMRSGPNSTAAFVRNSMDHLSNLMSTLHSSSAGFVQRHMTALAQLRPDWLKVKQQAHLSLQKSQRQVHLILQNSWRPWIGWTAIALVLAGLSSWYVRAWAMRHSAAMLSHPQAETMALGPDPEAPPSPEKDAELKQAELRAREMTQQLQATRQKCADLEEAARVKALAFQKLEADFEAERELQGHSSEECARQLKLRKLAEQERDSLKNEFNAQELRMTYAIDEAVTEAKMDWIQSDDFTDAAREHLLEQGAMVMSQAEFQGQLDEASEEGYQAGNADNSTTTVRLMASSLESDTSVQAELLKLRQELVQVKASAAEQSQQAKDVQEKLEKRVLELKEALRHQQVDSWAFEKQVYAIKQENETLKARHGTPE</sequence>
<keyword evidence="3" id="KW-0812">Transmembrane</keyword>
<keyword evidence="1" id="KW-0175">Coiled coil</keyword>
<proteinExistence type="predicted"/>
<reference evidence="4 5" key="1">
    <citation type="journal article" date="2024" name="Nat. Commun.">
        <title>Phylogenomics reveals the evolutionary origins of lichenization in chlorophyte algae.</title>
        <authorList>
            <person name="Puginier C."/>
            <person name="Libourel C."/>
            <person name="Otte J."/>
            <person name="Skaloud P."/>
            <person name="Haon M."/>
            <person name="Grisel S."/>
            <person name="Petersen M."/>
            <person name="Berrin J.G."/>
            <person name="Delaux P.M."/>
            <person name="Dal Grande F."/>
            <person name="Keller J."/>
        </authorList>
    </citation>
    <scope>NUCLEOTIDE SEQUENCE [LARGE SCALE GENOMIC DNA]</scope>
    <source>
        <strain evidence="4 5">SAG 2036</strain>
    </source>
</reference>
<name>A0AAW1NVP9_9CHLO</name>
<feature type="transmembrane region" description="Helical" evidence="3">
    <location>
        <begin position="7"/>
        <end position="25"/>
    </location>
</feature>
<evidence type="ECO:0000313" key="4">
    <source>
        <dbReference type="EMBL" id="KAK9796649.1"/>
    </source>
</evidence>
<keyword evidence="3" id="KW-0472">Membrane</keyword>
<evidence type="ECO:0000313" key="5">
    <source>
        <dbReference type="Proteomes" id="UP001465755"/>
    </source>
</evidence>
<evidence type="ECO:0008006" key="6">
    <source>
        <dbReference type="Google" id="ProtNLM"/>
    </source>
</evidence>
<gene>
    <name evidence="4" type="ORF">WJX73_008751</name>
</gene>
<feature type="region of interest" description="Disordered" evidence="2">
    <location>
        <begin position="31"/>
        <end position="121"/>
    </location>
</feature>
<accession>A0AAW1NVP9</accession>
<organism evidence="4 5">
    <name type="scientific">Symbiochloris irregularis</name>
    <dbReference type="NCBI Taxonomy" id="706552"/>
    <lineage>
        <taxon>Eukaryota</taxon>
        <taxon>Viridiplantae</taxon>
        <taxon>Chlorophyta</taxon>
        <taxon>core chlorophytes</taxon>
        <taxon>Trebouxiophyceae</taxon>
        <taxon>Trebouxiales</taxon>
        <taxon>Trebouxiaceae</taxon>
        <taxon>Symbiochloris</taxon>
    </lineage>
</organism>
<keyword evidence="5" id="KW-1185">Reference proteome</keyword>
<feature type="compositionally biased region" description="Polar residues" evidence="2">
    <location>
        <begin position="64"/>
        <end position="93"/>
    </location>
</feature>
<feature type="coiled-coil region" evidence="1">
    <location>
        <begin position="330"/>
        <end position="357"/>
    </location>
</feature>
<dbReference type="Proteomes" id="UP001465755">
    <property type="component" value="Unassembled WGS sequence"/>
</dbReference>
<comment type="caution">
    <text evidence="4">The sequence shown here is derived from an EMBL/GenBank/DDBJ whole genome shotgun (WGS) entry which is preliminary data.</text>
</comment>
<evidence type="ECO:0000256" key="3">
    <source>
        <dbReference type="SAM" id="Phobius"/>
    </source>
</evidence>
<protein>
    <recommendedName>
        <fullName evidence="6">Transmembrane protein</fullName>
    </recommendedName>
</protein>
<evidence type="ECO:0000256" key="1">
    <source>
        <dbReference type="SAM" id="Coils"/>
    </source>
</evidence>
<feature type="coiled-coil region" evidence="1">
    <location>
        <begin position="497"/>
        <end position="542"/>
    </location>
</feature>